<keyword evidence="6" id="KW-0067">ATP-binding</keyword>
<dbReference type="SUPFAM" id="SSF55681">
    <property type="entry name" value="Class II aaRS and biotin synthetases"/>
    <property type="match status" value="1"/>
</dbReference>
<evidence type="ECO:0000256" key="9">
    <source>
        <dbReference type="ARBA" id="ARBA00023128"/>
    </source>
</evidence>
<evidence type="ECO:0000256" key="5">
    <source>
        <dbReference type="ARBA" id="ARBA00022741"/>
    </source>
</evidence>
<comment type="catalytic activity">
    <reaction evidence="12">
        <text>tRNA(Pro) + L-proline + ATP = L-prolyl-tRNA(Pro) + AMP + diphosphate</text>
        <dbReference type="Rhea" id="RHEA:14305"/>
        <dbReference type="Rhea" id="RHEA-COMP:9700"/>
        <dbReference type="Rhea" id="RHEA-COMP:9702"/>
        <dbReference type="ChEBI" id="CHEBI:30616"/>
        <dbReference type="ChEBI" id="CHEBI:33019"/>
        <dbReference type="ChEBI" id="CHEBI:60039"/>
        <dbReference type="ChEBI" id="CHEBI:78442"/>
        <dbReference type="ChEBI" id="CHEBI:78532"/>
        <dbReference type="ChEBI" id="CHEBI:456215"/>
        <dbReference type="EC" id="6.1.1.15"/>
    </reaction>
</comment>
<dbReference type="GO" id="GO:0006433">
    <property type="term" value="P:prolyl-tRNA aminoacylation"/>
    <property type="evidence" value="ECO:0007669"/>
    <property type="project" value="InterPro"/>
</dbReference>
<keyword evidence="4" id="KW-0436">Ligase</keyword>
<keyword evidence="10" id="KW-0030">Aminoacyl-tRNA synthetase</keyword>
<comment type="subcellular location">
    <subcellularLocation>
        <location evidence="1">Mitochondrion matrix</location>
    </subcellularLocation>
</comment>
<dbReference type="InterPro" id="IPR050062">
    <property type="entry name" value="Pro-tRNA_synthetase"/>
</dbReference>
<evidence type="ECO:0000256" key="14">
    <source>
        <dbReference type="ARBA" id="ARBA00071545"/>
    </source>
</evidence>
<evidence type="ECO:0000259" key="15">
    <source>
        <dbReference type="PROSITE" id="PS50862"/>
    </source>
</evidence>
<dbReference type="GO" id="GO:0004827">
    <property type="term" value="F:proline-tRNA ligase activity"/>
    <property type="evidence" value="ECO:0007669"/>
    <property type="project" value="UniProtKB-EC"/>
</dbReference>
<accession>A0A3P9KPV0</accession>
<evidence type="ECO:0000256" key="13">
    <source>
        <dbReference type="ARBA" id="ARBA00058798"/>
    </source>
</evidence>
<organism evidence="16 17">
    <name type="scientific">Oryzias latipes</name>
    <name type="common">Japanese rice fish</name>
    <name type="synonym">Japanese killifish</name>
    <dbReference type="NCBI Taxonomy" id="8090"/>
    <lineage>
        <taxon>Eukaryota</taxon>
        <taxon>Metazoa</taxon>
        <taxon>Chordata</taxon>
        <taxon>Craniata</taxon>
        <taxon>Vertebrata</taxon>
        <taxon>Euteleostomi</taxon>
        <taxon>Actinopterygii</taxon>
        <taxon>Neopterygii</taxon>
        <taxon>Teleostei</taxon>
        <taxon>Neoteleostei</taxon>
        <taxon>Acanthomorphata</taxon>
        <taxon>Ovalentaria</taxon>
        <taxon>Atherinomorphae</taxon>
        <taxon>Beloniformes</taxon>
        <taxon>Adrianichthyidae</taxon>
        <taxon>Oryziinae</taxon>
        <taxon>Oryzias</taxon>
    </lineage>
</organism>
<dbReference type="AlphaFoldDB" id="A0A3P9KPV0"/>
<dbReference type="Proteomes" id="UP000265180">
    <property type="component" value="Chromosome 4"/>
</dbReference>
<dbReference type="Gene3D" id="3.30.930.10">
    <property type="entry name" value="Bira Bifunctional Protein, Domain 2"/>
    <property type="match status" value="1"/>
</dbReference>
<dbReference type="InterPro" id="IPR002314">
    <property type="entry name" value="aa-tRNA-synt_IIb"/>
</dbReference>
<feature type="domain" description="Aminoacyl-transfer RNA synthetases class-II family profile" evidence="15">
    <location>
        <begin position="102"/>
        <end position="368"/>
    </location>
</feature>
<dbReference type="Pfam" id="PF00587">
    <property type="entry name" value="tRNA-synt_2b"/>
    <property type="match status" value="1"/>
</dbReference>
<dbReference type="InterPro" id="IPR033730">
    <property type="entry name" value="ProRS_core_prok"/>
</dbReference>
<dbReference type="GO" id="GO:0005759">
    <property type="term" value="C:mitochondrial matrix"/>
    <property type="evidence" value="ECO:0007669"/>
    <property type="project" value="UniProtKB-SubCell"/>
</dbReference>
<sequence length="479" mass="53523">MNPVWKRVFHSLHRALLISKRHQSGYAEHTPTCTSTKTTSRKPRLLVSRLYQPSNLRDVGQDSRLSGEMTCKSQRLMHQAGLIHPFSPGCYVYLPATVRSMEKLMRVIDQEMQGIGGQKLDMPSLCSADLWRTSERWELMGKELFRLKDRHGADYCLGPTHEEAVTTLVAHQATLSYRQLPLLLYQITRKFRDEPKPKFGLLRGREFYMKDMYSFDVSEEAAHQTYGSVCQAYIQLFTRLGLRCVQVQADTGNIGGTLSHEFQLPTDVGEDRLLLCGNCSFSANVETLSSGTTHCPQCKTGALVESKGIEVGHTFYLGKKYSNIFKATFSNPQNKPSVTEMGCYGLGVSRILAAAIEVLSTDEGIRWPGLIAPYQICVLPPKKGSKVEEAAVLAEELVDSLGEDFPHLRGEIVLDDRTQMTIGKRLKDASRLGYPYVIVVGEAALQNPPTFEVICQQTAETLFLSKDGLLDLFGKVETV</sequence>
<reference evidence="16" key="3">
    <citation type="submission" date="2025-08" db="UniProtKB">
        <authorList>
            <consortium name="Ensembl"/>
        </authorList>
    </citation>
    <scope>IDENTIFICATION</scope>
    <source>
        <strain evidence="16">HNI</strain>
    </source>
</reference>
<dbReference type="InterPro" id="IPR004154">
    <property type="entry name" value="Anticodon-bd"/>
</dbReference>
<keyword evidence="5" id="KW-0547">Nucleotide-binding</keyword>
<proteinExistence type="inferred from homology"/>
<reference evidence="16 17" key="2">
    <citation type="submission" date="2017-04" db="EMBL/GenBank/DDBJ databases">
        <title>CpG methylation of centromeres and impact of large insertions on vertebrate speciation.</title>
        <authorList>
            <person name="Ichikawa K."/>
            <person name="Yoshimura J."/>
            <person name="Morishita S."/>
        </authorList>
    </citation>
    <scope>NUCLEOTIDE SEQUENCE</scope>
    <source>
        <strain evidence="16 17">HNI</strain>
    </source>
</reference>
<dbReference type="FunFam" id="3.30.930.10:FF:000042">
    <property type="entry name" value="probable proline--tRNA ligase, mitochondrial"/>
    <property type="match status" value="1"/>
</dbReference>
<comment type="function">
    <text evidence="13">Mitochondrial aminoacyl-tRNA synthetase that catalyzes the specific attachment of the proline amino acid (aa) to the homologous transfer RNA (tRNA), further participating in protein synthesis. The reaction occurs in a two steps: proline is first activated by ATP to form Pro-AMP and then transferred to the acceptor end of tRNA(Pro).</text>
</comment>
<evidence type="ECO:0000256" key="11">
    <source>
        <dbReference type="ARBA" id="ARBA00029731"/>
    </source>
</evidence>
<keyword evidence="9" id="KW-0496">Mitochondrion</keyword>
<evidence type="ECO:0000256" key="8">
    <source>
        <dbReference type="ARBA" id="ARBA00022946"/>
    </source>
</evidence>
<evidence type="ECO:0000256" key="2">
    <source>
        <dbReference type="ARBA" id="ARBA00008226"/>
    </source>
</evidence>
<dbReference type="Gene3D" id="3.40.50.800">
    <property type="entry name" value="Anticodon-binding domain"/>
    <property type="match status" value="1"/>
</dbReference>
<keyword evidence="8" id="KW-0809">Transit peptide</keyword>
<dbReference type="FunFam" id="3.40.50.800:FF:000020">
    <property type="entry name" value="Probable proline--tRNA ligase, mitochondrial"/>
    <property type="match status" value="1"/>
</dbReference>
<name>A0A3P9KPV0_ORYLA</name>
<evidence type="ECO:0000256" key="6">
    <source>
        <dbReference type="ARBA" id="ARBA00022840"/>
    </source>
</evidence>
<reference key="1">
    <citation type="journal article" date="2007" name="Nature">
        <title>The medaka draft genome and insights into vertebrate genome evolution.</title>
        <authorList>
            <person name="Kasahara M."/>
            <person name="Naruse K."/>
            <person name="Sasaki S."/>
            <person name="Nakatani Y."/>
            <person name="Qu W."/>
            <person name="Ahsan B."/>
            <person name="Yamada T."/>
            <person name="Nagayasu Y."/>
            <person name="Doi K."/>
            <person name="Kasai Y."/>
            <person name="Jindo T."/>
            <person name="Kobayashi D."/>
            <person name="Shimada A."/>
            <person name="Toyoda A."/>
            <person name="Kuroki Y."/>
            <person name="Fujiyama A."/>
            <person name="Sasaki T."/>
            <person name="Shimizu A."/>
            <person name="Asakawa S."/>
            <person name="Shimizu N."/>
            <person name="Hashimoto S."/>
            <person name="Yang J."/>
            <person name="Lee Y."/>
            <person name="Matsushima K."/>
            <person name="Sugano S."/>
            <person name="Sakaizumi M."/>
            <person name="Narita T."/>
            <person name="Ohishi K."/>
            <person name="Haga S."/>
            <person name="Ohta F."/>
            <person name="Nomoto H."/>
            <person name="Nogata K."/>
            <person name="Morishita T."/>
            <person name="Endo T."/>
            <person name="Shin-I T."/>
            <person name="Takeda H."/>
            <person name="Morishita S."/>
            <person name="Kohara Y."/>
        </authorList>
    </citation>
    <scope>NUCLEOTIDE SEQUENCE [LARGE SCALE GENOMIC DNA]</scope>
    <source>
        <strain>Hd-rR</strain>
    </source>
</reference>
<protein>
    <recommendedName>
        <fullName evidence="14">Probable proline--tRNA ligase, mitochondrial</fullName>
        <ecNumber evidence="3">6.1.1.15</ecNumber>
    </recommendedName>
    <alternativeName>
        <fullName evidence="11">Prolyl-tRNA synthetase</fullName>
    </alternativeName>
</protein>
<dbReference type="Ensembl" id="ENSORLT00020017054.1">
    <property type="protein sequence ID" value="ENSORLP00020010407.1"/>
    <property type="gene ID" value="ENSORLG00020011316.1"/>
</dbReference>
<dbReference type="PANTHER" id="PTHR42753">
    <property type="entry name" value="MITOCHONDRIAL RIBOSOME PROTEIN L39/PROLYL-TRNA LIGASE FAMILY MEMBER"/>
    <property type="match status" value="1"/>
</dbReference>
<evidence type="ECO:0000256" key="1">
    <source>
        <dbReference type="ARBA" id="ARBA00004305"/>
    </source>
</evidence>
<dbReference type="PRINTS" id="PR01046">
    <property type="entry name" value="TRNASYNTHPRO"/>
</dbReference>
<comment type="similarity">
    <text evidence="2">Belongs to the class-II aminoacyl-tRNA synthetase family.</text>
</comment>
<dbReference type="InterPro" id="IPR006195">
    <property type="entry name" value="aa-tRNA-synth_II"/>
</dbReference>
<dbReference type="PROSITE" id="PS50862">
    <property type="entry name" value="AA_TRNA_LIGASE_II"/>
    <property type="match status" value="1"/>
</dbReference>
<evidence type="ECO:0000313" key="16">
    <source>
        <dbReference type="Ensembl" id="ENSORLP00020010407.1"/>
    </source>
</evidence>
<dbReference type="Pfam" id="PF03129">
    <property type="entry name" value="HGTP_anticodon"/>
    <property type="match status" value="1"/>
</dbReference>
<dbReference type="SUPFAM" id="SSF52954">
    <property type="entry name" value="Class II aaRS ABD-related"/>
    <property type="match status" value="1"/>
</dbReference>
<dbReference type="InterPro" id="IPR036621">
    <property type="entry name" value="Anticodon-bd_dom_sf"/>
</dbReference>
<dbReference type="PANTHER" id="PTHR42753:SF10">
    <property type="entry name" value="PROLINE--TRNA LIGASE, MITOCHONDRIAL-RELATED"/>
    <property type="match status" value="1"/>
</dbReference>
<evidence type="ECO:0000256" key="7">
    <source>
        <dbReference type="ARBA" id="ARBA00022917"/>
    </source>
</evidence>
<dbReference type="GO" id="GO:0005524">
    <property type="term" value="F:ATP binding"/>
    <property type="evidence" value="ECO:0007669"/>
    <property type="project" value="UniProtKB-KW"/>
</dbReference>
<dbReference type="CDD" id="cd00779">
    <property type="entry name" value="ProRS_core_prok"/>
    <property type="match status" value="1"/>
</dbReference>
<evidence type="ECO:0000256" key="4">
    <source>
        <dbReference type="ARBA" id="ARBA00022598"/>
    </source>
</evidence>
<evidence type="ECO:0000256" key="10">
    <source>
        <dbReference type="ARBA" id="ARBA00023146"/>
    </source>
</evidence>
<reference evidence="16" key="4">
    <citation type="submission" date="2025-09" db="UniProtKB">
        <authorList>
            <consortium name="Ensembl"/>
        </authorList>
    </citation>
    <scope>IDENTIFICATION</scope>
    <source>
        <strain evidence="16">HNI</strain>
    </source>
</reference>
<dbReference type="InterPro" id="IPR002316">
    <property type="entry name" value="Pro-tRNA-ligase_IIa"/>
</dbReference>
<evidence type="ECO:0000256" key="3">
    <source>
        <dbReference type="ARBA" id="ARBA00012831"/>
    </source>
</evidence>
<evidence type="ECO:0000313" key="17">
    <source>
        <dbReference type="Proteomes" id="UP000265180"/>
    </source>
</evidence>
<keyword evidence="7" id="KW-0648">Protein biosynthesis</keyword>
<evidence type="ECO:0000256" key="12">
    <source>
        <dbReference type="ARBA" id="ARBA00047671"/>
    </source>
</evidence>
<dbReference type="InterPro" id="IPR045864">
    <property type="entry name" value="aa-tRNA-synth_II/BPL/LPL"/>
</dbReference>
<dbReference type="EC" id="6.1.1.15" evidence="3"/>